<accession>A0A814PGV6</accession>
<keyword evidence="2" id="KW-1185">Reference proteome</keyword>
<reference evidence="1" key="1">
    <citation type="submission" date="2021-02" db="EMBL/GenBank/DDBJ databases">
        <authorList>
            <person name="Nowell W R."/>
        </authorList>
    </citation>
    <scope>NUCLEOTIDE SEQUENCE</scope>
    <source>
        <strain evidence="1">Ploen Becks lab</strain>
    </source>
</reference>
<comment type="caution">
    <text evidence="1">The sequence shown here is derived from an EMBL/GenBank/DDBJ whole genome shotgun (WGS) entry which is preliminary data.</text>
</comment>
<dbReference type="Proteomes" id="UP000663879">
    <property type="component" value="Unassembled WGS sequence"/>
</dbReference>
<proteinExistence type="predicted"/>
<dbReference type="OrthoDB" id="272985at2759"/>
<evidence type="ECO:0000313" key="1">
    <source>
        <dbReference type="EMBL" id="CAF1106346.1"/>
    </source>
</evidence>
<dbReference type="InterPro" id="IPR027417">
    <property type="entry name" value="P-loop_NTPase"/>
</dbReference>
<dbReference type="SUPFAM" id="SSF52540">
    <property type="entry name" value="P-loop containing nucleoside triphosphate hydrolases"/>
    <property type="match status" value="1"/>
</dbReference>
<protein>
    <recommendedName>
        <fullName evidence="3">ATP-dependent DNA helicase</fullName>
    </recommendedName>
</protein>
<gene>
    <name evidence="1" type="ORF">OXX778_LOCUS21407</name>
</gene>
<dbReference type="CDD" id="cd18809">
    <property type="entry name" value="SF1_C_RecD"/>
    <property type="match status" value="1"/>
</dbReference>
<evidence type="ECO:0008006" key="3">
    <source>
        <dbReference type="Google" id="ProtNLM"/>
    </source>
</evidence>
<evidence type="ECO:0000313" key="2">
    <source>
        <dbReference type="Proteomes" id="UP000663879"/>
    </source>
</evidence>
<sequence length="190" mass="21811">MTINKSQGQTLNKVCVFLPEPVFSHGQLYVALSSIRSYESLMIFMHLVPRGPNMQGQMENLNYYTRNVVCRQVLDQNSSNQTSQNNRPQIEIDSQVDEDLRDYIKDLMEQASQETVADPDLLEYAFDPANDIQTITGEELEAQYKSQDDCELMADPAEFFEPPILTRNLNLIGQNENVSDFVDEFEDEEI</sequence>
<dbReference type="AlphaFoldDB" id="A0A814PGV6"/>
<organism evidence="1 2">
    <name type="scientific">Brachionus calyciflorus</name>
    <dbReference type="NCBI Taxonomy" id="104777"/>
    <lineage>
        <taxon>Eukaryota</taxon>
        <taxon>Metazoa</taxon>
        <taxon>Spiralia</taxon>
        <taxon>Gnathifera</taxon>
        <taxon>Rotifera</taxon>
        <taxon>Eurotatoria</taxon>
        <taxon>Monogononta</taxon>
        <taxon>Pseudotrocha</taxon>
        <taxon>Ploima</taxon>
        <taxon>Brachionidae</taxon>
        <taxon>Brachionus</taxon>
    </lineage>
</organism>
<name>A0A814PGV6_9BILA</name>
<dbReference type="EMBL" id="CAJNOC010007864">
    <property type="protein sequence ID" value="CAF1106346.1"/>
    <property type="molecule type" value="Genomic_DNA"/>
</dbReference>